<reference evidence="4" key="1">
    <citation type="submission" date="2021-02" db="EMBL/GenBank/DDBJ databases">
        <title>Natrosporangium hydrolyticum gen. nov., sp. nov, a haloalkaliphilic actinobacterium from a soda solonchak soil.</title>
        <authorList>
            <person name="Sorokin D.Y."/>
            <person name="Khijniak T.V."/>
            <person name="Zakharycheva A.P."/>
            <person name="Boueva O.V."/>
            <person name="Ariskina E.V."/>
            <person name="Hahnke R.L."/>
            <person name="Bunk B."/>
            <person name="Sproer C."/>
            <person name="Schumann P."/>
            <person name="Evtushenko L.I."/>
            <person name="Kublanov I.V."/>
        </authorList>
    </citation>
    <scope>NUCLEOTIDE SEQUENCE</scope>
    <source>
        <strain evidence="4">DSM 106523</strain>
    </source>
</reference>
<dbReference type="Pfam" id="PF13937">
    <property type="entry name" value="DUF4212"/>
    <property type="match status" value="1"/>
</dbReference>
<evidence type="ECO:0000259" key="3">
    <source>
        <dbReference type="Pfam" id="PF13937"/>
    </source>
</evidence>
<keyword evidence="2" id="KW-0472">Membrane</keyword>
<feature type="domain" description="Sodium symporter small subunit" evidence="3">
    <location>
        <begin position="27"/>
        <end position="102"/>
    </location>
</feature>
<feature type="transmembrane region" description="Helical" evidence="2">
    <location>
        <begin position="62"/>
        <end position="92"/>
    </location>
</feature>
<evidence type="ECO:0000313" key="4">
    <source>
        <dbReference type="EMBL" id="QSB16564.1"/>
    </source>
</evidence>
<evidence type="ECO:0000256" key="2">
    <source>
        <dbReference type="SAM" id="Phobius"/>
    </source>
</evidence>
<proteinExistence type="predicted"/>
<dbReference type="AlphaFoldDB" id="A0A895YFC1"/>
<evidence type="ECO:0000256" key="1">
    <source>
        <dbReference type="SAM" id="MobiDB-lite"/>
    </source>
</evidence>
<name>A0A895YFC1_9ACTN</name>
<organism evidence="4 5">
    <name type="scientific">Natronosporangium hydrolyticum</name>
    <dbReference type="NCBI Taxonomy" id="2811111"/>
    <lineage>
        <taxon>Bacteria</taxon>
        <taxon>Bacillati</taxon>
        <taxon>Actinomycetota</taxon>
        <taxon>Actinomycetes</taxon>
        <taxon>Micromonosporales</taxon>
        <taxon>Micromonosporaceae</taxon>
        <taxon>Natronosporangium</taxon>
    </lineage>
</organism>
<dbReference type="Proteomes" id="UP000662857">
    <property type="component" value="Chromosome"/>
</dbReference>
<feature type="region of interest" description="Disordered" evidence="1">
    <location>
        <begin position="1"/>
        <end position="25"/>
    </location>
</feature>
<gene>
    <name evidence="4" type="ORF">JQS43_09960</name>
</gene>
<protein>
    <submittedName>
        <fullName evidence="4">DUF4212 domain-containing protein</fullName>
    </submittedName>
</protein>
<evidence type="ECO:0000313" key="5">
    <source>
        <dbReference type="Proteomes" id="UP000662857"/>
    </source>
</evidence>
<feature type="compositionally biased region" description="Basic and acidic residues" evidence="1">
    <location>
        <begin position="1"/>
        <end position="14"/>
    </location>
</feature>
<sequence length="112" mass="13089">MSEVTREHEQREGEGEPPPPEDNSWRQGYWRRNLRLMVILLVIWFVVSFGFGVLLVEPLNEIVIAGFPLGFWFAQQGSIYTFVVLILVYAVLMDRLDDRYGVSERDEEGKRL</sequence>
<keyword evidence="2" id="KW-0812">Transmembrane</keyword>
<accession>A0A895YFC1</accession>
<dbReference type="InterPro" id="IPR019886">
    <property type="entry name" value="Na_symporter_ssu"/>
</dbReference>
<dbReference type="NCBIfam" id="TIGR03647">
    <property type="entry name" value="Na_symport_sm"/>
    <property type="match status" value="1"/>
</dbReference>
<keyword evidence="2" id="KW-1133">Transmembrane helix</keyword>
<dbReference type="EMBL" id="CP070499">
    <property type="protein sequence ID" value="QSB16564.1"/>
    <property type="molecule type" value="Genomic_DNA"/>
</dbReference>
<keyword evidence="5" id="KW-1185">Reference proteome</keyword>
<dbReference type="KEGG" id="nhy:JQS43_09960"/>
<feature type="transmembrane region" description="Helical" evidence="2">
    <location>
        <begin position="36"/>
        <end position="56"/>
    </location>
</feature>
<dbReference type="RefSeq" id="WP_239678788.1">
    <property type="nucleotide sequence ID" value="NZ_CP070499.1"/>
</dbReference>